<proteinExistence type="predicted"/>
<sequence length="360" mass="41155">MPRNEETKEPEYVYEKVSDSFHSLRKKGKDWGLSDEVIEKCIHQALESGGRSGEGGRPVRSSCGQCLATFLKVMFVIGFVLVLGTVFVTYHDPTARRVAKATQDWAYPMLRASRMLTLPLTKWFNLEAYYEYECLVPNFLQPAKQPNCWMYKKVKGVPSIRRAKNFTDAYYGTARPVIIKDAQEKEVDFSVLQSVYKQHKASLDSGVKDFHSSNPDIQTLADVFNVQTAEDMPEQTSIMWMSRKVVAGSVIRKLFPRPYIIEPESEVGLAKYIFIDTPGAPARNAAKDMGSADYPHTWLTQGTGTREVWLKPVADCAQKQDEIIVILYPRDVLYYNHYYWQPEFHHHGDNISITFSGSFY</sequence>
<feature type="transmembrane region" description="Helical" evidence="9">
    <location>
        <begin position="70"/>
        <end position="90"/>
    </location>
</feature>
<dbReference type="GO" id="GO:0000139">
    <property type="term" value="C:Golgi membrane"/>
    <property type="evidence" value="ECO:0007669"/>
    <property type="project" value="UniProtKB-SubCell"/>
</dbReference>
<evidence type="ECO:0000313" key="11">
    <source>
        <dbReference type="Proteomes" id="UP000838412"/>
    </source>
</evidence>
<dbReference type="Proteomes" id="UP000838412">
    <property type="component" value="Chromosome 3"/>
</dbReference>
<keyword evidence="3" id="KW-0963">Cytoplasm</keyword>
<dbReference type="PANTHER" id="PTHR35259:SF1">
    <property type="entry name" value="BOMBESIN RECEPTOR-ACTIVATED PROTEIN C6ORF89"/>
    <property type="match status" value="1"/>
</dbReference>
<evidence type="ECO:0000256" key="6">
    <source>
        <dbReference type="ARBA" id="ARBA00022989"/>
    </source>
</evidence>
<evidence type="ECO:0000313" key="10">
    <source>
        <dbReference type="EMBL" id="CAH1257325.1"/>
    </source>
</evidence>
<dbReference type="EMBL" id="OV696688">
    <property type="protein sequence ID" value="CAH1257325.1"/>
    <property type="molecule type" value="Genomic_DNA"/>
</dbReference>
<dbReference type="AlphaFoldDB" id="A0A8J9ZN28"/>
<evidence type="ECO:0000256" key="8">
    <source>
        <dbReference type="ARBA" id="ARBA00023136"/>
    </source>
</evidence>
<keyword evidence="11" id="KW-1185">Reference proteome</keyword>
<evidence type="ECO:0000256" key="1">
    <source>
        <dbReference type="ARBA" id="ARBA00004323"/>
    </source>
</evidence>
<keyword evidence="6 9" id="KW-1133">Transmembrane helix</keyword>
<evidence type="ECO:0000256" key="5">
    <source>
        <dbReference type="ARBA" id="ARBA00022968"/>
    </source>
</evidence>
<evidence type="ECO:0000256" key="2">
    <source>
        <dbReference type="ARBA" id="ARBA00004496"/>
    </source>
</evidence>
<keyword evidence="8 9" id="KW-0472">Membrane</keyword>
<keyword evidence="5" id="KW-0735">Signal-anchor</keyword>
<comment type="subcellular location">
    <subcellularLocation>
        <location evidence="2">Cytoplasm</location>
    </subcellularLocation>
    <subcellularLocation>
        <location evidence="1">Golgi apparatus membrane</location>
        <topology evidence="1">Single-pass type II membrane protein</topology>
    </subcellularLocation>
</comment>
<dbReference type="PANTHER" id="PTHR35259">
    <property type="entry name" value="BOMBESIN RECEPTOR-ACTIVATED PROTEIN C6ORF89"/>
    <property type="match status" value="1"/>
</dbReference>
<accession>A0A8J9ZN28</accession>
<keyword evidence="7" id="KW-0333">Golgi apparatus</keyword>
<evidence type="ECO:0000256" key="9">
    <source>
        <dbReference type="SAM" id="Phobius"/>
    </source>
</evidence>
<dbReference type="OrthoDB" id="10036464at2759"/>
<name>A0A8J9ZN28_BRALA</name>
<gene>
    <name evidence="10" type="primary">Hypp1819</name>
    <name evidence="10" type="ORF">BLAG_LOCUS15296</name>
</gene>
<protein>
    <submittedName>
        <fullName evidence="10">Hypp1819 protein</fullName>
    </submittedName>
</protein>
<evidence type="ECO:0000256" key="7">
    <source>
        <dbReference type="ARBA" id="ARBA00023034"/>
    </source>
</evidence>
<evidence type="ECO:0000256" key="4">
    <source>
        <dbReference type="ARBA" id="ARBA00022692"/>
    </source>
</evidence>
<dbReference type="InterPro" id="IPR038757">
    <property type="entry name" value="BRAP"/>
</dbReference>
<keyword evidence="4 9" id="KW-0812">Transmembrane</keyword>
<organism evidence="10 11">
    <name type="scientific">Branchiostoma lanceolatum</name>
    <name type="common">Common lancelet</name>
    <name type="synonym">Amphioxus lanceolatum</name>
    <dbReference type="NCBI Taxonomy" id="7740"/>
    <lineage>
        <taxon>Eukaryota</taxon>
        <taxon>Metazoa</taxon>
        <taxon>Chordata</taxon>
        <taxon>Cephalochordata</taxon>
        <taxon>Leptocardii</taxon>
        <taxon>Amphioxiformes</taxon>
        <taxon>Branchiostomatidae</taxon>
        <taxon>Branchiostoma</taxon>
    </lineage>
</organism>
<evidence type="ECO:0000256" key="3">
    <source>
        <dbReference type="ARBA" id="ARBA00022490"/>
    </source>
</evidence>
<reference evidence="10" key="1">
    <citation type="submission" date="2022-01" db="EMBL/GenBank/DDBJ databases">
        <authorList>
            <person name="Braso-Vives M."/>
        </authorList>
    </citation>
    <scope>NUCLEOTIDE SEQUENCE</scope>
</reference>